<dbReference type="InterPro" id="IPR011051">
    <property type="entry name" value="RmlC_Cupin_sf"/>
</dbReference>
<dbReference type="Pfam" id="PF07883">
    <property type="entry name" value="Cupin_2"/>
    <property type="match status" value="1"/>
</dbReference>
<evidence type="ECO:0000256" key="1">
    <source>
        <dbReference type="SAM" id="SignalP"/>
    </source>
</evidence>
<dbReference type="InterPro" id="IPR013096">
    <property type="entry name" value="Cupin_2"/>
</dbReference>
<dbReference type="Proteomes" id="UP000248021">
    <property type="component" value="Unassembled WGS sequence"/>
</dbReference>
<keyword evidence="1" id="KW-0732">Signal</keyword>
<dbReference type="CDD" id="cd02236">
    <property type="entry name" value="cupin_CV2614-like"/>
    <property type="match status" value="1"/>
</dbReference>
<organism evidence="3 4">
    <name type="scientific">Chelatococcus asaccharovorans</name>
    <dbReference type="NCBI Taxonomy" id="28210"/>
    <lineage>
        <taxon>Bacteria</taxon>
        <taxon>Pseudomonadati</taxon>
        <taxon>Pseudomonadota</taxon>
        <taxon>Alphaproteobacteria</taxon>
        <taxon>Hyphomicrobiales</taxon>
        <taxon>Chelatococcaceae</taxon>
        <taxon>Chelatococcus</taxon>
    </lineage>
</organism>
<sequence length="156" mass="16770">MKGERVKYLSRFASRGLPALVAVVLVSGFAQAYDNKPPAIQGVLVTPLLSTTTTASGQPITLPRGNAEVIVSTFDIAPGATLPVHKHPFPRYAYVLAGDLRVTNTETNKSDDYKTGDFIVEMIGQWHRGTNIGATPVKLLVIDQVDKGASNTILHD</sequence>
<reference evidence="3 4" key="1">
    <citation type="submission" date="2018-05" db="EMBL/GenBank/DDBJ databases">
        <title>Genomic Encyclopedia of Type Strains, Phase IV (KMG-IV): sequencing the most valuable type-strain genomes for metagenomic binning, comparative biology and taxonomic classification.</title>
        <authorList>
            <person name="Goeker M."/>
        </authorList>
    </citation>
    <scope>NUCLEOTIDE SEQUENCE [LARGE SCALE GENOMIC DNA]</scope>
    <source>
        <strain evidence="3 4">DSM 6462</strain>
    </source>
</reference>
<keyword evidence="4" id="KW-1185">Reference proteome</keyword>
<dbReference type="Gene3D" id="2.60.120.10">
    <property type="entry name" value="Jelly Rolls"/>
    <property type="match status" value="1"/>
</dbReference>
<accession>A0A2V3U3J0</accession>
<proteinExistence type="predicted"/>
<dbReference type="EMBL" id="QJJK01000007">
    <property type="protein sequence ID" value="PXW57149.1"/>
    <property type="molecule type" value="Genomic_DNA"/>
</dbReference>
<dbReference type="AlphaFoldDB" id="A0A2V3U3J0"/>
<comment type="caution">
    <text evidence="3">The sequence shown here is derived from an EMBL/GenBank/DDBJ whole genome shotgun (WGS) entry which is preliminary data.</text>
</comment>
<dbReference type="GO" id="GO:0051213">
    <property type="term" value="F:dioxygenase activity"/>
    <property type="evidence" value="ECO:0007669"/>
    <property type="project" value="UniProtKB-KW"/>
</dbReference>
<name>A0A2V3U3J0_9HYPH</name>
<evidence type="ECO:0000313" key="3">
    <source>
        <dbReference type="EMBL" id="PXW57149.1"/>
    </source>
</evidence>
<dbReference type="InterPro" id="IPR014710">
    <property type="entry name" value="RmlC-like_jellyroll"/>
</dbReference>
<keyword evidence="3" id="KW-0223">Dioxygenase</keyword>
<feature type="domain" description="Cupin type-2" evidence="2">
    <location>
        <begin position="74"/>
        <end position="142"/>
    </location>
</feature>
<gene>
    <name evidence="3" type="ORF">C7450_107188</name>
</gene>
<feature type="chain" id="PRO_5016139117" evidence="1">
    <location>
        <begin position="33"/>
        <end position="156"/>
    </location>
</feature>
<protein>
    <submittedName>
        <fullName evidence="3">Quercetin dioxygenase-like cupin family protein</fullName>
    </submittedName>
</protein>
<dbReference type="SUPFAM" id="SSF51182">
    <property type="entry name" value="RmlC-like cupins"/>
    <property type="match status" value="1"/>
</dbReference>
<evidence type="ECO:0000313" key="4">
    <source>
        <dbReference type="Proteomes" id="UP000248021"/>
    </source>
</evidence>
<evidence type="ECO:0000259" key="2">
    <source>
        <dbReference type="Pfam" id="PF07883"/>
    </source>
</evidence>
<keyword evidence="3" id="KW-0560">Oxidoreductase</keyword>
<dbReference type="OrthoDB" id="287220at2"/>
<feature type="signal peptide" evidence="1">
    <location>
        <begin position="1"/>
        <end position="32"/>
    </location>
</feature>